<dbReference type="AlphaFoldDB" id="A0A242MYM5"/>
<dbReference type="PANTHER" id="PTHR33678:SF1">
    <property type="entry name" value="BLL1576 PROTEIN"/>
    <property type="match status" value="1"/>
</dbReference>
<evidence type="ECO:0000259" key="1">
    <source>
        <dbReference type="Pfam" id="PF03050"/>
    </source>
</evidence>
<dbReference type="InterPro" id="IPR004291">
    <property type="entry name" value="Transposase_IS66_central"/>
</dbReference>
<dbReference type="EMBL" id="NBTZ01000036">
    <property type="protein sequence ID" value="OTP76531.1"/>
    <property type="molecule type" value="Genomic_DNA"/>
</dbReference>
<dbReference type="Pfam" id="PF13817">
    <property type="entry name" value="DDE_Tnp_IS66_C"/>
    <property type="match status" value="1"/>
</dbReference>
<feature type="domain" description="Transposase IS66 C-terminal" evidence="2">
    <location>
        <begin position="46"/>
        <end position="83"/>
    </location>
</feature>
<evidence type="ECO:0000313" key="4">
    <source>
        <dbReference type="Proteomes" id="UP000195221"/>
    </source>
</evidence>
<name>A0A242MYM5_CABSO</name>
<proteinExistence type="predicted"/>
<evidence type="ECO:0000259" key="2">
    <source>
        <dbReference type="Pfam" id="PF13817"/>
    </source>
</evidence>
<accession>A0A242MYM5</accession>
<dbReference type="InterPro" id="IPR052344">
    <property type="entry name" value="Transposase-related"/>
</dbReference>
<dbReference type="Pfam" id="PF03050">
    <property type="entry name" value="DDE_Tnp_IS66"/>
    <property type="match status" value="1"/>
</dbReference>
<dbReference type="Proteomes" id="UP000195221">
    <property type="component" value="Unassembled WGS sequence"/>
</dbReference>
<evidence type="ECO:0000313" key="3">
    <source>
        <dbReference type="EMBL" id="OTP76531.1"/>
    </source>
</evidence>
<comment type="caution">
    <text evidence="3">The sequence shown here is derived from an EMBL/GenBank/DDBJ whole genome shotgun (WGS) entry which is preliminary data.</text>
</comment>
<organism evidence="3 4">
    <name type="scientific">Caballeronia sordidicola</name>
    <name type="common">Burkholderia sordidicola</name>
    <dbReference type="NCBI Taxonomy" id="196367"/>
    <lineage>
        <taxon>Bacteria</taxon>
        <taxon>Pseudomonadati</taxon>
        <taxon>Pseudomonadota</taxon>
        <taxon>Betaproteobacteria</taxon>
        <taxon>Burkholderiales</taxon>
        <taxon>Burkholderiaceae</taxon>
        <taxon>Caballeronia</taxon>
    </lineage>
</organism>
<feature type="domain" description="Transposase IS66 central" evidence="1">
    <location>
        <begin position="2"/>
        <end position="39"/>
    </location>
</feature>
<reference evidence="3 4" key="1">
    <citation type="submission" date="2017-03" db="EMBL/GenBank/DDBJ databases">
        <title>Genome analysis of strain PAMC 26577.</title>
        <authorList>
            <person name="Oh H.-M."/>
            <person name="Yang J.-A."/>
        </authorList>
    </citation>
    <scope>NUCLEOTIDE SEQUENCE [LARGE SCALE GENOMIC DNA]</scope>
    <source>
        <strain evidence="3 4">PAMC 26577</strain>
    </source>
</reference>
<dbReference type="InterPro" id="IPR039552">
    <property type="entry name" value="IS66_C"/>
</dbReference>
<sequence length="97" mass="10618">MFCDDGQAEISNVLAENALRCVALGRRNYMFAGSDSGGERAAAMYSLLGSCKLNGINPRAYLDYVLTRIADHKINVIDELLPWNIARLLPSFPPASN</sequence>
<gene>
    <name evidence="3" type="ORF">PAMC26577_10705</name>
</gene>
<protein>
    <submittedName>
        <fullName evidence="3">Mobile element protein</fullName>
    </submittedName>
</protein>
<dbReference type="PANTHER" id="PTHR33678">
    <property type="entry name" value="BLL1576 PROTEIN"/>
    <property type="match status" value="1"/>
</dbReference>